<evidence type="ECO:0000313" key="5">
    <source>
        <dbReference type="EMBL" id="SEN37182.1"/>
    </source>
</evidence>
<dbReference type="Pfam" id="PF01381">
    <property type="entry name" value="HTH_3"/>
    <property type="match status" value="1"/>
</dbReference>
<dbReference type="PANTHER" id="PTHR46797:SF23">
    <property type="entry name" value="HTH-TYPE TRANSCRIPTIONAL REGULATOR SUTR"/>
    <property type="match status" value="1"/>
</dbReference>
<proteinExistence type="predicted"/>
<dbReference type="Gene3D" id="2.60.120.10">
    <property type="entry name" value="Jelly Rolls"/>
    <property type="match status" value="1"/>
</dbReference>
<evidence type="ECO:0000256" key="3">
    <source>
        <dbReference type="ARBA" id="ARBA00023163"/>
    </source>
</evidence>
<dbReference type="STRING" id="215200.SAMN05216454_1031"/>
<organism evidence="5 6">
    <name type="scientific">Peptostreptococcus russellii</name>
    <dbReference type="NCBI Taxonomy" id="215200"/>
    <lineage>
        <taxon>Bacteria</taxon>
        <taxon>Bacillati</taxon>
        <taxon>Bacillota</taxon>
        <taxon>Clostridia</taxon>
        <taxon>Peptostreptococcales</taxon>
        <taxon>Peptostreptococcaceae</taxon>
        <taxon>Peptostreptococcus</taxon>
    </lineage>
</organism>
<evidence type="ECO:0000259" key="4">
    <source>
        <dbReference type="PROSITE" id="PS50943"/>
    </source>
</evidence>
<dbReference type="EMBL" id="FODF01000003">
    <property type="protein sequence ID" value="SEN37182.1"/>
    <property type="molecule type" value="Genomic_DNA"/>
</dbReference>
<dbReference type="CDD" id="cd02209">
    <property type="entry name" value="cupin_XRE_C"/>
    <property type="match status" value="1"/>
</dbReference>
<evidence type="ECO:0000256" key="2">
    <source>
        <dbReference type="ARBA" id="ARBA00023125"/>
    </source>
</evidence>
<keyword evidence="2" id="KW-0238">DNA-binding</keyword>
<dbReference type="GO" id="GO:0003700">
    <property type="term" value="F:DNA-binding transcription factor activity"/>
    <property type="evidence" value="ECO:0007669"/>
    <property type="project" value="TreeGrafter"/>
</dbReference>
<dbReference type="GO" id="GO:0003677">
    <property type="term" value="F:DNA binding"/>
    <property type="evidence" value="ECO:0007669"/>
    <property type="project" value="UniProtKB-KW"/>
</dbReference>
<dbReference type="InterPro" id="IPR013096">
    <property type="entry name" value="Cupin_2"/>
</dbReference>
<dbReference type="RefSeq" id="WP_091974351.1">
    <property type="nucleotide sequence ID" value="NZ_FODF01000003.1"/>
</dbReference>
<dbReference type="InterPro" id="IPR001387">
    <property type="entry name" value="Cro/C1-type_HTH"/>
</dbReference>
<dbReference type="OrthoDB" id="9781521at2"/>
<dbReference type="AlphaFoldDB" id="A0A1H8FZQ4"/>
<dbReference type="Pfam" id="PF07883">
    <property type="entry name" value="Cupin_2"/>
    <property type="match status" value="1"/>
</dbReference>
<sequence length="183" mass="20694">MKDPTDKIGVLLRKVRQDKGLTLEETSKITDVSKAMLGQIERGESKPTISILWKISTGLKISISELLEDENAQLEVININEITPVSELDGKVKLYNVFPFDPNTGFESFLMTLEPGGYRLSKPHRSSSQEYLIVTEGELDLIISGETFKLRAPSAIKFNADIQHEYRNTSNKKTTFQNIIKYK</sequence>
<protein>
    <submittedName>
        <fullName evidence="5">Transcriptional regulator, XRE family with cupin sensor</fullName>
    </submittedName>
</protein>
<reference evidence="5 6" key="1">
    <citation type="submission" date="2016-10" db="EMBL/GenBank/DDBJ databases">
        <authorList>
            <person name="de Groot N.N."/>
        </authorList>
    </citation>
    <scope>NUCLEOTIDE SEQUENCE [LARGE SCALE GENOMIC DNA]</scope>
    <source>
        <strain evidence="5 6">Calf135</strain>
    </source>
</reference>
<dbReference type="PROSITE" id="PS50943">
    <property type="entry name" value="HTH_CROC1"/>
    <property type="match status" value="1"/>
</dbReference>
<gene>
    <name evidence="5" type="ORF">SAMN05216454_1031</name>
</gene>
<dbReference type="PANTHER" id="PTHR46797">
    <property type="entry name" value="HTH-TYPE TRANSCRIPTIONAL REGULATOR"/>
    <property type="match status" value="1"/>
</dbReference>
<dbReference type="SMART" id="SM00530">
    <property type="entry name" value="HTH_XRE"/>
    <property type="match status" value="1"/>
</dbReference>
<evidence type="ECO:0000313" key="6">
    <source>
        <dbReference type="Proteomes" id="UP000199512"/>
    </source>
</evidence>
<dbReference type="Gene3D" id="1.10.260.40">
    <property type="entry name" value="lambda repressor-like DNA-binding domains"/>
    <property type="match status" value="1"/>
</dbReference>
<keyword evidence="6" id="KW-1185">Reference proteome</keyword>
<evidence type="ECO:0000256" key="1">
    <source>
        <dbReference type="ARBA" id="ARBA00023015"/>
    </source>
</evidence>
<name>A0A1H8FZQ4_9FIRM</name>
<dbReference type="InterPro" id="IPR050807">
    <property type="entry name" value="TransReg_Diox_bact_type"/>
</dbReference>
<dbReference type="InterPro" id="IPR010982">
    <property type="entry name" value="Lambda_DNA-bd_dom_sf"/>
</dbReference>
<dbReference type="SUPFAM" id="SSF51182">
    <property type="entry name" value="RmlC-like cupins"/>
    <property type="match status" value="1"/>
</dbReference>
<dbReference type="InterPro" id="IPR011051">
    <property type="entry name" value="RmlC_Cupin_sf"/>
</dbReference>
<keyword evidence="1" id="KW-0805">Transcription regulation</keyword>
<dbReference type="Proteomes" id="UP000199512">
    <property type="component" value="Unassembled WGS sequence"/>
</dbReference>
<dbReference type="SUPFAM" id="SSF47413">
    <property type="entry name" value="lambda repressor-like DNA-binding domains"/>
    <property type="match status" value="1"/>
</dbReference>
<feature type="domain" description="HTH cro/C1-type" evidence="4">
    <location>
        <begin position="12"/>
        <end position="66"/>
    </location>
</feature>
<keyword evidence="3" id="KW-0804">Transcription</keyword>
<accession>A0A1H8FZQ4</accession>
<dbReference type="CDD" id="cd00093">
    <property type="entry name" value="HTH_XRE"/>
    <property type="match status" value="1"/>
</dbReference>
<dbReference type="GO" id="GO:0005829">
    <property type="term" value="C:cytosol"/>
    <property type="evidence" value="ECO:0007669"/>
    <property type="project" value="TreeGrafter"/>
</dbReference>
<dbReference type="InterPro" id="IPR014710">
    <property type="entry name" value="RmlC-like_jellyroll"/>
</dbReference>